<sequence length="603" mass="63821">MRQDTYSDAGTATAVLTGGDPNGPKRSGDNVVEVEGLRVSLSRGGVRSEVLHGIDLSIGRGEILGLVGQSGSGKSVLSMSMLGLLPAKSAARFEGSLTVAGVDMLHGKESVRRTVRREKLGAVFQDPMTSLNPTMRVGDQVRESCGSRKQALELLRAVGIPDPQGRLRAFPHELSGGLRQRVMIALAISRSPALIVADEPTTALDVTVQAQVLRLLQSLRTDFGASVLLVTHDLGVAAMMADRIAVMSDGQLREVGSTEQVLEDPRDSYTKSLLATRLTIDLGQESQQKADVDSQRSPLMSTSDVTCTFSVKDSAGKRRSLSALRGVDTHVFPGETLVIVGESGSGKSTLLRVIASLESNFTGEISSLASEDVQMVFQDAGASLTPWMTIGELLGERLIGTPKADRKPRIIAALNRVGLDDSVLNVRPTELSGGQRQRVALARAIMIPPKILLCDEPTSALDASLAVSVLDLISELAQSLNMAVVFVTHDLAVAQRIGTRIAVMYLGKIVETGPAHSVVADPKHPYTRAMLASVPGAGVITVAPRGEPASPLDPPTGCSYHPRCEMATSVCKSGDLDLGLQTLVGSVPGSLQRQVACVRRSEL</sequence>
<dbReference type="PROSITE" id="PS00211">
    <property type="entry name" value="ABC_TRANSPORTER_1"/>
    <property type="match status" value="1"/>
</dbReference>
<accession>A0A239N0W1</accession>
<dbReference type="Proteomes" id="UP000198327">
    <property type="component" value="Unassembled WGS sequence"/>
</dbReference>
<dbReference type="InterPro" id="IPR017871">
    <property type="entry name" value="ABC_transporter-like_CS"/>
</dbReference>
<dbReference type="GO" id="GO:0005524">
    <property type="term" value="F:ATP binding"/>
    <property type="evidence" value="ECO:0007669"/>
    <property type="project" value="UniProtKB-KW"/>
</dbReference>
<dbReference type="PANTHER" id="PTHR43297">
    <property type="entry name" value="OLIGOPEPTIDE TRANSPORT ATP-BINDING PROTEIN APPD"/>
    <property type="match status" value="1"/>
</dbReference>
<dbReference type="InterPro" id="IPR013563">
    <property type="entry name" value="Oligopep_ABC_C"/>
</dbReference>
<dbReference type="GO" id="GO:0005886">
    <property type="term" value="C:plasma membrane"/>
    <property type="evidence" value="ECO:0007669"/>
    <property type="project" value="UniProtKB-SubCell"/>
</dbReference>
<name>A0A239N0W1_9NOCA</name>
<evidence type="ECO:0000313" key="13">
    <source>
        <dbReference type="Proteomes" id="UP000198327"/>
    </source>
</evidence>
<dbReference type="InterPro" id="IPR027417">
    <property type="entry name" value="P-loop_NTPase"/>
</dbReference>
<evidence type="ECO:0000259" key="11">
    <source>
        <dbReference type="PROSITE" id="PS50893"/>
    </source>
</evidence>
<keyword evidence="7 12" id="KW-0067">ATP-binding</keyword>
<dbReference type="Pfam" id="PF00005">
    <property type="entry name" value="ABC_tran"/>
    <property type="match status" value="2"/>
</dbReference>
<dbReference type="EMBL" id="FZOW01000027">
    <property type="protein sequence ID" value="SNT48596.1"/>
    <property type="molecule type" value="Genomic_DNA"/>
</dbReference>
<dbReference type="PROSITE" id="PS50893">
    <property type="entry name" value="ABC_TRANSPORTER_2"/>
    <property type="match status" value="2"/>
</dbReference>
<keyword evidence="4" id="KW-1003">Cell membrane</keyword>
<keyword evidence="6" id="KW-0547">Nucleotide-binding</keyword>
<gene>
    <name evidence="12" type="ORF">SAMN05421642_12715</name>
</gene>
<dbReference type="Pfam" id="PF08352">
    <property type="entry name" value="oligo_HPY"/>
    <property type="match status" value="1"/>
</dbReference>
<feature type="domain" description="ABC transporter" evidence="11">
    <location>
        <begin position="300"/>
        <end position="531"/>
    </location>
</feature>
<comment type="subcellular location">
    <subcellularLocation>
        <location evidence="1">Cell membrane</location>
        <topology evidence="1">Peripheral membrane protein</topology>
    </subcellularLocation>
</comment>
<dbReference type="NCBIfam" id="TIGR01727">
    <property type="entry name" value="oligo_HPY"/>
    <property type="match status" value="1"/>
</dbReference>
<evidence type="ECO:0000256" key="10">
    <source>
        <dbReference type="SAM" id="MobiDB-lite"/>
    </source>
</evidence>
<evidence type="ECO:0000256" key="7">
    <source>
        <dbReference type="ARBA" id="ARBA00022840"/>
    </source>
</evidence>
<evidence type="ECO:0000256" key="5">
    <source>
        <dbReference type="ARBA" id="ARBA00022519"/>
    </source>
</evidence>
<organism evidence="12 13">
    <name type="scientific">Rhodococcoides kyotonense</name>
    <dbReference type="NCBI Taxonomy" id="398843"/>
    <lineage>
        <taxon>Bacteria</taxon>
        <taxon>Bacillati</taxon>
        <taxon>Actinomycetota</taxon>
        <taxon>Actinomycetes</taxon>
        <taxon>Mycobacteriales</taxon>
        <taxon>Nocardiaceae</taxon>
        <taxon>Rhodococcoides</taxon>
    </lineage>
</organism>
<reference evidence="13" key="1">
    <citation type="submission" date="2017-06" db="EMBL/GenBank/DDBJ databases">
        <authorList>
            <person name="Varghese N."/>
            <person name="Submissions S."/>
        </authorList>
    </citation>
    <scope>NUCLEOTIDE SEQUENCE [LARGE SCALE GENOMIC DNA]</scope>
    <source>
        <strain evidence="13">JCM 23211</strain>
    </source>
</reference>
<evidence type="ECO:0000256" key="4">
    <source>
        <dbReference type="ARBA" id="ARBA00022475"/>
    </source>
</evidence>
<evidence type="ECO:0000256" key="8">
    <source>
        <dbReference type="ARBA" id="ARBA00022967"/>
    </source>
</evidence>
<dbReference type="InterPro" id="IPR025662">
    <property type="entry name" value="Sigma_54_int_dom_ATP-bd_1"/>
</dbReference>
<evidence type="ECO:0000313" key="12">
    <source>
        <dbReference type="EMBL" id="SNT48596.1"/>
    </source>
</evidence>
<keyword evidence="5" id="KW-0997">Cell inner membrane</keyword>
<dbReference type="InterPro" id="IPR003593">
    <property type="entry name" value="AAA+_ATPase"/>
</dbReference>
<dbReference type="Gene3D" id="3.40.50.300">
    <property type="entry name" value="P-loop containing nucleotide triphosphate hydrolases"/>
    <property type="match status" value="2"/>
</dbReference>
<evidence type="ECO:0000256" key="6">
    <source>
        <dbReference type="ARBA" id="ARBA00022741"/>
    </source>
</evidence>
<keyword evidence="9" id="KW-0472">Membrane</keyword>
<keyword evidence="3" id="KW-0813">Transport</keyword>
<dbReference type="InterPro" id="IPR050388">
    <property type="entry name" value="ABC_Ni/Peptide_Import"/>
</dbReference>
<comment type="similarity">
    <text evidence="2">Belongs to the ABC transporter superfamily.</text>
</comment>
<dbReference type="AlphaFoldDB" id="A0A239N0W1"/>
<proteinExistence type="inferred from homology"/>
<feature type="domain" description="ABC transporter" evidence="11">
    <location>
        <begin position="32"/>
        <end position="274"/>
    </location>
</feature>
<keyword evidence="13" id="KW-1185">Reference proteome</keyword>
<evidence type="ECO:0000256" key="3">
    <source>
        <dbReference type="ARBA" id="ARBA00022448"/>
    </source>
</evidence>
<dbReference type="RefSeq" id="WP_089252223.1">
    <property type="nucleotide sequence ID" value="NZ_FZOW01000027.1"/>
</dbReference>
<evidence type="ECO:0000256" key="9">
    <source>
        <dbReference type="ARBA" id="ARBA00023136"/>
    </source>
</evidence>
<dbReference type="GO" id="GO:0015833">
    <property type="term" value="P:peptide transport"/>
    <property type="evidence" value="ECO:0007669"/>
    <property type="project" value="InterPro"/>
</dbReference>
<evidence type="ECO:0000256" key="1">
    <source>
        <dbReference type="ARBA" id="ARBA00004202"/>
    </source>
</evidence>
<dbReference type="GO" id="GO:0016887">
    <property type="term" value="F:ATP hydrolysis activity"/>
    <property type="evidence" value="ECO:0007669"/>
    <property type="project" value="InterPro"/>
</dbReference>
<dbReference type="CDD" id="cd03257">
    <property type="entry name" value="ABC_NikE_OppD_transporters"/>
    <property type="match status" value="2"/>
</dbReference>
<evidence type="ECO:0000256" key="2">
    <source>
        <dbReference type="ARBA" id="ARBA00005417"/>
    </source>
</evidence>
<dbReference type="SMART" id="SM00382">
    <property type="entry name" value="AAA"/>
    <property type="match status" value="2"/>
</dbReference>
<protein>
    <submittedName>
        <fullName evidence="12">Peptide/nickel transport system ATP-binding protein</fullName>
    </submittedName>
</protein>
<dbReference type="PANTHER" id="PTHR43297:SF14">
    <property type="entry name" value="ATPASE AAA-TYPE CORE DOMAIN-CONTAINING PROTEIN"/>
    <property type="match status" value="1"/>
</dbReference>
<dbReference type="PROSITE" id="PS00675">
    <property type="entry name" value="SIGMA54_INTERACT_1"/>
    <property type="match status" value="1"/>
</dbReference>
<keyword evidence="8" id="KW-1278">Translocase</keyword>
<dbReference type="InterPro" id="IPR003439">
    <property type="entry name" value="ABC_transporter-like_ATP-bd"/>
</dbReference>
<feature type="region of interest" description="Disordered" evidence="10">
    <location>
        <begin position="1"/>
        <end position="29"/>
    </location>
</feature>
<feature type="compositionally biased region" description="Polar residues" evidence="10">
    <location>
        <begin position="1"/>
        <end position="10"/>
    </location>
</feature>
<dbReference type="SUPFAM" id="SSF52540">
    <property type="entry name" value="P-loop containing nucleoside triphosphate hydrolases"/>
    <property type="match status" value="2"/>
</dbReference>